<dbReference type="KEGG" id="ocg:OCA5_c12160"/>
<dbReference type="Proteomes" id="UP000007730">
    <property type="component" value="Chromosome"/>
</dbReference>
<evidence type="ECO:0000256" key="1">
    <source>
        <dbReference type="SAM" id="MobiDB-lite"/>
    </source>
</evidence>
<feature type="transmembrane region" description="Helical" evidence="2">
    <location>
        <begin position="127"/>
        <end position="147"/>
    </location>
</feature>
<feature type="region of interest" description="Disordered" evidence="1">
    <location>
        <begin position="243"/>
        <end position="268"/>
    </location>
</feature>
<accession>F8BVD5</accession>
<dbReference type="STRING" id="504832.OCA5_c12160"/>
<organism evidence="4 5">
    <name type="scientific">Afipia carboxidovorans (strain ATCC 49405 / DSM 1227 / KCTC 32145 / OM5)</name>
    <name type="common">Oligotropha carboxidovorans</name>
    <dbReference type="NCBI Taxonomy" id="504832"/>
    <lineage>
        <taxon>Bacteria</taxon>
        <taxon>Pseudomonadati</taxon>
        <taxon>Pseudomonadota</taxon>
        <taxon>Alphaproteobacteria</taxon>
        <taxon>Hyphomicrobiales</taxon>
        <taxon>Nitrobacteraceae</taxon>
        <taxon>Afipia</taxon>
    </lineage>
</organism>
<feature type="compositionally biased region" description="Polar residues" evidence="1">
    <location>
        <begin position="259"/>
        <end position="268"/>
    </location>
</feature>
<keyword evidence="2" id="KW-0812">Transmembrane</keyword>
<feature type="transmembrane region" description="Helical" evidence="2">
    <location>
        <begin position="24"/>
        <end position="49"/>
    </location>
</feature>
<protein>
    <recommendedName>
        <fullName evidence="3">Fatty acid hydroxylase domain-containing protein</fullName>
    </recommendedName>
</protein>
<proteinExistence type="predicted"/>
<dbReference type="GO" id="GO:0008610">
    <property type="term" value="P:lipid biosynthetic process"/>
    <property type="evidence" value="ECO:0007669"/>
    <property type="project" value="InterPro"/>
</dbReference>
<evidence type="ECO:0000313" key="5">
    <source>
        <dbReference type="Proteomes" id="UP000007730"/>
    </source>
</evidence>
<dbReference type="Pfam" id="PF04116">
    <property type="entry name" value="FA_hydroxylase"/>
    <property type="match status" value="1"/>
</dbReference>
<dbReference type="InterPro" id="IPR006694">
    <property type="entry name" value="Fatty_acid_hydroxylase"/>
</dbReference>
<dbReference type="eggNOG" id="COG3000">
    <property type="taxonomic scope" value="Bacteria"/>
</dbReference>
<keyword evidence="2" id="KW-0472">Membrane</keyword>
<feature type="domain" description="Fatty acid hydroxylase" evidence="3">
    <location>
        <begin position="65"/>
        <end position="221"/>
    </location>
</feature>
<dbReference type="EMBL" id="CP002826">
    <property type="protein sequence ID" value="AEI05934.1"/>
    <property type="molecule type" value="Genomic_DNA"/>
</dbReference>
<keyword evidence="5" id="KW-1185">Reference proteome</keyword>
<feature type="transmembrane region" description="Helical" evidence="2">
    <location>
        <begin position="153"/>
        <end position="173"/>
    </location>
</feature>
<dbReference type="GO" id="GO:0005506">
    <property type="term" value="F:iron ion binding"/>
    <property type="evidence" value="ECO:0007669"/>
    <property type="project" value="InterPro"/>
</dbReference>
<dbReference type="OrthoDB" id="5965958at2"/>
<dbReference type="PATRIC" id="fig|504832.7.peg.1292"/>
<gene>
    <name evidence="4" type="ordered locus">OCA5_c12160</name>
</gene>
<evidence type="ECO:0000313" key="4">
    <source>
        <dbReference type="EMBL" id="AEI05934.1"/>
    </source>
</evidence>
<dbReference type="HOGENOM" id="CLU_092387_0_0_5"/>
<evidence type="ECO:0000259" key="3">
    <source>
        <dbReference type="Pfam" id="PF04116"/>
    </source>
</evidence>
<evidence type="ECO:0000256" key="2">
    <source>
        <dbReference type="SAM" id="Phobius"/>
    </source>
</evidence>
<dbReference type="GO" id="GO:0016491">
    <property type="term" value="F:oxidoreductase activity"/>
    <property type="evidence" value="ECO:0007669"/>
    <property type="project" value="InterPro"/>
</dbReference>
<keyword evidence="2" id="KW-1133">Transmembrane helix</keyword>
<reference evidence="4 5" key="1">
    <citation type="journal article" date="2011" name="J. Bacteriol.">
        <title>Complete genome sequences of the chemolithoautotrophic Oligotropha carboxidovorans strains OM4 and OM5.</title>
        <authorList>
            <person name="Volland S."/>
            <person name="Rachinger M."/>
            <person name="Strittmatter A."/>
            <person name="Daniel R."/>
            <person name="Gottschalk G."/>
            <person name="Meyer O."/>
        </authorList>
    </citation>
    <scope>NUCLEOTIDE SEQUENCE [LARGE SCALE GENOMIC DNA]</scope>
    <source>
        <strain evidence="5">ATCC 49405 / DSM 1227 / KCTC 32145 / OM5</strain>
    </source>
</reference>
<feature type="transmembrane region" description="Helical" evidence="2">
    <location>
        <begin position="55"/>
        <end position="77"/>
    </location>
</feature>
<name>F8BVD5_AFIC5</name>
<dbReference type="AlphaFoldDB" id="F8BVD5"/>
<sequence>MVELTSSPMMDKQRKYRATYRDRIAGWYNGWLHVAVISIIGAAALSVYIGNIHNVAWWEWLIVPVTFLFANFFEWWIHAVVMHRPSKIKAFRAIYNRHTLMHHQFFTEKEMRFADHHDWRVTFFPPYALVTFTLMSIPPSLVLGWLISPNVGWLLITTTTATYLVYEFMHFCCHVGDNWFMRNTPFINTIRRHHTAHHDQSIMMELNMNLTFPIMDWLLGTSDLDRGLIGHLFNGYSTKHLRKDMRKTSRTPMPKADGNNGQIVSPAE</sequence>